<dbReference type="Gene3D" id="3.40.50.720">
    <property type="entry name" value="NAD(P)-binding Rossmann-like Domain"/>
    <property type="match status" value="1"/>
</dbReference>
<evidence type="ECO:0000313" key="18">
    <source>
        <dbReference type="EMBL" id="SEA07987.1"/>
    </source>
</evidence>
<dbReference type="PANTHER" id="PTHR43331">
    <property type="entry name" value="HOMOSERINE DEHYDROGENASE"/>
    <property type="match status" value="1"/>
</dbReference>
<keyword evidence="13 14" id="KW-0521">NADP</keyword>
<dbReference type="InterPro" id="IPR001342">
    <property type="entry name" value="HDH_cat"/>
</dbReference>
<evidence type="ECO:0000256" key="10">
    <source>
        <dbReference type="ARBA" id="ARBA00023167"/>
    </source>
</evidence>
<dbReference type="Pfam" id="PF00742">
    <property type="entry name" value="Homoserine_dh"/>
    <property type="match status" value="1"/>
</dbReference>
<evidence type="ECO:0000259" key="16">
    <source>
        <dbReference type="Pfam" id="PF00742"/>
    </source>
</evidence>
<feature type="binding site" evidence="13">
    <location>
        <position position="189"/>
    </location>
    <ligand>
        <name>L-homoserine</name>
        <dbReference type="ChEBI" id="CHEBI:57476"/>
    </ligand>
</feature>
<feature type="binding site" evidence="13">
    <location>
        <position position="104"/>
    </location>
    <ligand>
        <name>NADPH</name>
        <dbReference type="ChEBI" id="CHEBI:57783"/>
    </ligand>
</feature>
<dbReference type="PANTHER" id="PTHR43331:SF1">
    <property type="entry name" value="HOMOSERINE DEHYDROGENASE"/>
    <property type="match status" value="1"/>
</dbReference>
<evidence type="ECO:0000256" key="15">
    <source>
        <dbReference type="RuleBase" id="RU004171"/>
    </source>
</evidence>
<name>A0A1H3Y8H4_9BACI</name>
<dbReference type="PROSITE" id="PS01042">
    <property type="entry name" value="HOMOSER_DHGENASE"/>
    <property type="match status" value="1"/>
</dbReference>
<keyword evidence="10 14" id="KW-0486">Methionine biosynthesis</keyword>
<feature type="domain" description="Homoserine dehydrogenase catalytic" evidence="16">
    <location>
        <begin position="136"/>
        <end position="314"/>
    </location>
</feature>
<feature type="domain" description="Aspartate/homoserine dehydrogenase NAD-binding" evidence="17">
    <location>
        <begin position="10"/>
        <end position="128"/>
    </location>
</feature>
<dbReference type="STRING" id="571932.SAMN05421743_102391"/>
<evidence type="ECO:0000313" key="19">
    <source>
        <dbReference type="Proteomes" id="UP000198584"/>
    </source>
</evidence>
<dbReference type="Gene3D" id="3.30.360.10">
    <property type="entry name" value="Dihydrodipicolinate Reductase, domain 2"/>
    <property type="match status" value="1"/>
</dbReference>
<dbReference type="InterPro" id="IPR036291">
    <property type="entry name" value="NAD(P)-bd_dom_sf"/>
</dbReference>
<organism evidence="18 19">
    <name type="scientific">Thalassobacillus cyri</name>
    <dbReference type="NCBI Taxonomy" id="571932"/>
    <lineage>
        <taxon>Bacteria</taxon>
        <taxon>Bacillati</taxon>
        <taxon>Bacillota</taxon>
        <taxon>Bacilli</taxon>
        <taxon>Bacillales</taxon>
        <taxon>Bacillaceae</taxon>
        <taxon>Thalassobacillus</taxon>
    </lineage>
</organism>
<dbReference type="EC" id="1.1.1.3" evidence="4 14"/>
<evidence type="ECO:0000256" key="13">
    <source>
        <dbReference type="PIRSR" id="PIRSR036497-2"/>
    </source>
</evidence>
<evidence type="ECO:0000256" key="11">
    <source>
        <dbReference type="ARBA" id="ARBA00048841"/>
    </source>
</evidence>
<dbReference type="RefSeq" id="WP_093042694.1">
    <property type="nucleotide sequence ID" value="NZ_FNQR01000002.1"/>
</dbReference>
<comment type="pathway">
    <text evidence="2 14">Amino-acid biosynthesis; L-methionine biosynthesis via de novo pathway; L-homoserine from L-aspartate: step 3/3.</text>
</comment>
<dbReference type="UniPathway" id="UPA00050">
    <property type="reaction ID" value="UER00063"/>
</dbReference>
<sequence>MKKIKAALLGYGTVGQGIHEVLHEHQERLRILLGKEVEIVAILVQNPSKHKNLPENIVVTTNFEEIITLPELDVVFEAIVGEEPALSYLTHALDKGVHVITANKMMFAKHAKSLLEKARENDVKIGFEATTAGGTPVIRTIEQLLQVNRVEKIEAILNGTSNYILTAMSERSIDFKTALAEAKEKGYAEADPTNDIDGTDAFNKLMILSQLIFNDQPAWHKVEKTGIKDLTSTDIQAAQENNKKYKHIAVIYKEGDQLKAEVSPLLLSSSHPLYNIDGVDNAIAITSNIVGTITLIGPGAGKLPTASAMVEDLVAIFQHEPENHSIHQYKDQAAV</sequence>
<dbReference type="InterPro" id="IPR022697">
    <property type="entry name" value="HDH_short"/>
</dbReference>
<evidence type="ECO:0000256" key="8">
    <source>
        <dbReference type="ARBA" id="ARBA00023002"/>
    </source>
</evidence>
<evidence type="ECO:0000256" key="4">
    <source>
        <dbReference type="ARBA" id="ARBA00013213"/>
    </source>
</evidence>
<evidence type="ECO:0000256" key="2">
    <source>
        <dbReference type="ARBA" id="ARBA00005062"/>
    </source>
</evidence>
<evidence type="ECO:0000256" key="3">
    <source>
        <dbReference type="ARBA" id="ARBA00006753"/>
    </source>
</evidence>
<proteinExistence type="inferred from homology"/>
<dbReference type="GO" id="GO:0050661">
    <property type="term" value="F:NADP binding"/>
    <property type="evidence" value="ECO:0007669"/>
    <property type="project" value="InterPro"/>
</dbReference>
<comment type="pathway">
    <text evidence="1 14">Amino-acid biosynthesis; L-threonine biosynthesis; L-threonine from L-aspartate: step 3/5.</text>
</comment>
<keyword evidence="9" id="KW-0915">Sodium</keyword>
<accession>A0A1H3Y8H4</accession>
<dbReference type="GO" id="GO:0009086">
    <property type="term" value="P:methionine biosynthetic process"/>
    <property type="evidence" value="ECO:0007669"/>
    <property type="project" value="UniProtKB-KW"/>
</dbReference>
<comment type="similarity">
    <text evidence="3 15">Belongs to the homoserine dehydrogenase family.</text>
</comment>
<dbReference type="InterPro" id="IPR005106">
    <property type="entry name" value="Asp/hSer_DH_NAD-bd"/>
</dbReference>
<feature type="active site" description="Proton donor" evidence="12">
    <location>
        <position position="204"/>
    </location>
</feature>
<evidence type="ECO:0000256" key="1">
    <source>
        <dbReference type="ARBA" id="ARBA00005056"/>
    </source>
</evidence>
<evidence type="ECO:0000256" key="12">
    <source>
        <dbReference type="PIRSR" id="PIRSR036497-1"/>
    </source>
</evidence>
<dbReference type="Pfam" id="PF03447">
    <property type="entry name" value="NAD_binding_3"/>
    <property type="match status" value="1"/>
</dbReference>
<keyword evidence="19" id="KW-1185">Reference proteome</keyword>
<evidence type="ECO:0000256" key="14">
    <source>
        <dbReference type="RuleBase" id="RU000579"/>
    </source>
</evidence>
<comment type="catalytic activity">
    <reaction evidence="11">
        <text>L-homoserine + NADP(+) = L-aspartate 4-semialdehyde + NADPH + H(+)</text>
        <dbReference type="Rhea" id="RHEA:15761"/>
        <dbReference type="ChEBI" id="CHEBI:15378"/>
        <dbReference type="ChEBI" id="CHEBI:57476"/>
        <dbReference type="ChEBI" id="CHEBI:57783"/>
        <dbReference type="ChEBI" id="CHEBI:58349"/>
        <dbReference type="ChEBI" id="CHEBI:537519"/>
        <dbReference type="EC" id="1.1.1.3"/>
    </reaction>
    <physiologicalReaction direction="right-to-left" evidence="11">
        <dbReference type="Rhea" id="RHEA:15763"/>
    </physiologicalReaction>
</comment>
<feature type="binding site" evidence="13">
    <location>
        <begin position="10"/>
        <end position="15"/>
    </location>
    <ligand>
        <name>NADP(+)</name>
        <dbReference type="ChEBI" id="CHEBI:58349"/>
    </ligand>
</feature>
<evidence type="ECO:0000256" key="5">
    <source>
        <dbReference type="ARBA" id="ARBA00013376"/>
    </source>
</evidence>
<dbReference type="AlphaFoldDB" id="A0A1H3Y8H4"/>
<reference evidence="19" key="1">
    <citation type="submission" date="2016-10" db="EMBL/GenBank/DDBJ databases">
        <authorList>
            <person name="Varghese N."/>
            <person name="Submissions S."/>
        </authorList>
    </citation>
    <scope>NUCLEOTIDE SEQUENCE [LARGE SCALE GENOMIC DNA]</scope>
    <source>
        <strain evidence="19">CCM7597</strain>
    </source>
</reference>
<evidence type="ECO:0000256" key="7">
    <source>
        <dbReference type="ARBA" id="ARBA00022697"/>
    </source>
</evidence>
<dbReference type="InterPro" id="IPR019811">
    <property type="entry name" value="HDH_CS"/>
</dbReference>
<gene>
    <name evidence="18" type="ORF">SAMN05421743_102391</name>
</gene>
<dbReference type="GO" id="GO:0009088">
    <property type="term" value="P:threonine biosynthetic process"/>
    <property type="evidence" value="ECO:0007669"/>
    <property type="project" value="UniProtKB-UniPathway"/>
</dbReference>
<dbReference type="UniPathway" id="UPA00051">
    <property type="reaction ID" value="UER00465"/>
</dbReference>
<evidence type="ECO:0000256" key="9">
    <source>
        <dbReference type="ARBA" id="ARBA00023053"/>
    </source>
</evidence>
<dbReference type="EMBL" id="FNQR01000002">
    <property type="protein sequence ID" value="SEA07987.1"/>
    <property type="molecule type" value="Genomic_DNA"/>
</dbReference>
<dbReference type="PIRSF" id="PIRSF036497">
    <property type="entry name" value="HDH_short"/>
    <property type="match status" value="1"/>
</dbReference>
<evidence type="ECO:0000259" key="17">
    <source>
        <dbReference type="Pfam" id="PF03447"/>
    </source>
</evidence>
<keyword evidence="8 14" id="KW-0560">Oxidoreductase</keyword>
<dbReference type="Proteomes" id="UP000198584">
    <property type="component" value="Unassembled WGS sequence"/>
</dbReference>
<keyword evidence="7 14" id="KW-0791">Threonine biosynthesis</keyword>
<dbReference type="SUPFAM" id="SSF51735">
    <property type="entry name" value="NAD(P)-binding Rossmann-fold domains"/>
    <property type="match status" value="1"/>
</dbReference>
<dbReference type="FunFam" id="3.30.360.10:FF:000005">
    <property type="entry name" value="Homoserine dehydrogenase"/>
    <property type="match status" value="1"/>
</dbReference>
<dbReference type="SUPFAM" id="SSF55347">
    <property type="entry name" value="Glyceraldehyde-3-phosphate dehydrogenase-like, C-terminal domain"/>
    <property type="match status" value="1"/>
</dbReference>
<dbReference type="GO" id="GO:0004412">
    <property type="term" value="F:homoserine dehydrogenase activity"/>
    <property type="evidence" value="ECO:0007669"/>
    <property type="project" value="UniProtKB-EC"/>
</dbReference>
<keyword evidence="6 14" id="KW-0028">Amino-acid biosynthesis</keyword>
<dbReference type="NCBIfam" id="NF004976">
    <property type="entry name" value="PRK06349.1"/>
    <property type="match status" value="1"/>
</dbReference>
<dbReference type="OrthoDB" id="9808167at2"/>
<protein>
    <recommendedName>
        <fullName evidence="5 14">Homoserine dehydrogenase</fullName>
        <ecNumber evidence="4 14">1.1.1.3</ecNumber>
    </recommendedName>
</protein>
<evidence type="ECO:0000256" key="6">
    <source>
        <dbReference type="ARBA" id="ARBA00022605"/>
    </source>
</evidence>